<dbReference type="InterPro" id="IPR056884">
    <property type="entry name" value="NPHP3-like_N"/>
</dbReference>
<evidence type="ECO:0000259" key="2">
    <source>
        <dbReference type="Pfam" id="PF24883"/>
    </source>
</evidence>
<protein>
    <recommendedName>
        <fullName evidence="2">Nephrocystin 3-like N-terminal domain-containing protein</fullName>
    </recommendedName>
</protein>
<reference evidence="3 4" key="1">
    <citation type="submission" date="2024-02" db="EMBL/GenBank/DDBJ databases">
        <title>De novo assembly and annotation of 12 fungi associated with fruit tree decline syndrome in Ontario, Canada.</title>
        <authorList>
            <person name="Sulman M."/>
            <person name="Ellouze W."/>
            <person name="Ilyukhin E."/>
        </authorList>
    </citation>
    <scope>NUCLEOTIDE SEQUENCE [LARGE SCALE GENOMIC DNA]</scope>
    <source>
        <strain evidence="3 4">M169</strain>
    </source>
</reference>
<evidence type="ECO:0000256" key="1">
    <source>
        <dbReference type="ARBA" id="ARBA00022737"/>
    </source>
</evidence>
<sequence>MPLEPLSALSLFCNVLDLAEKGVKAVKFAKDAYAAADGIAKDHRNLLAFSTQMEDIVIGIRGSVQTVDVLQTADEEVLKVAATCQDLINQYKSVLEKCRAQKRGSMWAGKNELVLAKYFFWKFDNYQNRLIGLKRSILYTVLQKAEVTSQLMALLFPNQMGQGASPSKRERESSISDDEVDSAFSTLVSTKAGLMGRRFCFFIDALDEFDQDTAREDYVDLVLLIQQWAEESDAHVKIVVSSREYPEFQAFDEGQRIRLHLFTVDDMRSIIRSRLQSHPQFRGLKWLDKGADAPPGYQQLNDPHILVDAESFISYIATAAEGVFLWTVLVVKELRKGLSRGDSIQKLYTKVKRAPRDLNKFFKSIIESIDDEYQREAIILFAVVLRFSGNGSPGLGLIECSFFLEAADAGVVDPSRWEPEIEKDFLDEQRTRTEIQITGRFNGLLELSPSKASVKFLHSSIMEVMAHYTSQGLKEHNLTDAQIDQWLCWMIFAWVKQELKRAALVGRAMEFDVMARKLKSLLFTLQSKTLEDKTMAMLDKIDTALLLTWQKSPWQNLEEWRKAQPSRRSGFIIPSGMNMEVYSVLLDTEHLGHFFFTI</sequence>
<accession>A0ABR1PFV6</accession>
<feature type="domain" description="Nephrocystin 3-like N-terminal" evidence="2">
    <location>
        <begin position="115"/>
        <end position="243"/>
    </location>
</feature>
<keyword evidence="4" id="KW-1185">Reference proteome</keyword>
<dbReference type="Proteomes" id="UP001430848">
    <property type="component" value="Unassembled WGS sequence"/>
</dbReference>
<dbReference type="PANTHER" id="PTHR10039:SF5">
    <property type="entry name" value="NACHT DOMAIN-CONTAINING PROTEIN"/>
    <property type="match status" value="1"/>
</dbReference>
<dbReference type="Pfam" id="PF24883">
    <property type="entry name" value="NPHP3_N"/>
    <property type="match status" value="1"/>
</dbReference>
<dbReference type="EMBL" id="JAKNSF020000012">
    <property type="protein sequence ID" value="KAK7735803.1"/>
    <property type="molecule type" value="Genomic_DNA"/>
</dbReference>
<keyword evidence="1" id="KW-0677">Repeat</keyword>
<evidence type="ECO:0000313" key="3">
    <source>
        <dbReference type="EMBL" id="KAK7735803.1"/>
    </source>
</evidence>
<organism evidence="3 4">
    <name type="scientific">Diaporthe eres</name>
    <name type="common">Phomopsis oblonga</name>
    <dbReference type="NCBI Taxonomy" id="83184"/>
    <lineage>
        <taxon>Eukaryota</taxon>
        <taxon>Fungi</taxon>
        <taxon>Dikarya</taxon>
        <taxon>Ascomycota</taxon>
        <taxon>Pezizomycotina</taxon>
        <taxon>Sordariomycetes</taxon>
        <taxon>Sordariomycetidae</taxon>
        <taxon>Diaporthales</taxon>
        <taxon>Diaporthaceae</taxon>
        <taxon>Diaporthe</taxon>
        <taxon>Diaporthe eres species complex</taxon>
    </lineage>
</organism>
<proteinExistence type="predicted"/>
<gene>
    <name evidence="3" type="ORF">SLS63_003761</name>
</gene>
<comment type="caution">
    <text evidence="3">The sequence shown here is derived from an EMBL/GenBank/DDBJ whole genome shotgun (WGS) entry which is preliminary data.</text>
</comment>
<name>A0ABR1PFV6_DIAER</name>
<evidence type="ECO:0000313" key="4">
    <source>
        <dbReference type="Proteomes" id="UP001430848"/>
    </source>
</evidence>
<dbReference type="PANTHER" id="PTHR10039">
    <property type="entry name" value="AMELOGENIN"/>
    <property type="match status" value="1"/>
</dbReference>